<accession>A0A8J5VS30</accession>
<comment type="caution">
    <text evidence="1">The sequence shown here is derived from an EMBL/GenBank/DDBJ whole genome shotgun (WGS) entry which is preliminary data.</text>
</comment>
<name>A0A8J5VS30_ZIZPA</name>
<proteinExistence type="predicted"/>
<dbReference type="Proteomes" id="UP000729402">
    <property type="component" value="Unassembled WGS sequence"/>
</dbReference>
<organism evidence="1 2">
    <name type="scientific">Zizania palustris</name>
    <name type="common">Northern wild rice</name>
    <dbReference type="NCBI Taxonomy" id="103762"/>
    <lineage>
        <taxon>Eukaryota</taxon>
        <taxon>Viridiplantae</taxon>
        <taxon>Streptophyta</taxon>
        <taxon>Embryophyta</taxon>
        <taxon>Tracheophyta</taxon>
        <taxon>Spermatophyta</taxon>
        <taxon>Magnoliopsida</taxon>
        <taxon>Liliopsida</taxon>
        <taxon>Poales</taxon>
        <taxon>Poaceae</taxon>
        <taxon>BOP clade</taxon>
        <taxon>Oryzoideae</taxon>
        <taxon>Oryzeae</taxon>
        <taxon>Zizaniinae</taxon>
        <taxon>Zizania</taxon>
    </lineage>
</organism>
<keyword evidence="2" id="KW-1185">Reference proteome</keyword>
<gene>
    <name evidence="1" type="ORF">GUJ93_ZPchr0002g26055</name>
</gene>
<sequence>MGSLRADPSPHHAVNRSVVASALPAGRHLAADDQLGLVGSDEDVYGSSNRSLSGRLLANFHGWIYGCQQHICPVH</sequence>
<reference evidence="1" key="1">
    <citation type="journal article" date="2021" name="bioRxiv">
        <title>Whole Genome Assembly and Annotation of Northern Wild Rice, Zizania palustris L., Supports a Whole Genome Duplication in the Zizania Genus.</title>
        <authorList>
            <person name="Haas M."/>
            <person name="Kono T."/>
            <person name="Macchietto M."/>
            <person name="Millas R."/>
            <person name="McGilp L."/>
            <person name="Shao M."/>
            <person name="Duquette J."/>
            <person name="Hirsch C.N."/>
            <person name="Kimball J."/>
        </authorList>
    </citation>
    <scope>NUCLEOTIDE SEQUENCE</scope>
    <source>
        <tissue evidence="1">Fresh leaf tissue</tissue>
    </source>
</reference>
<protein>
    <submittedName>
        <fullName evidence="1">Uncharacterized protein</fullName>
    </submittedName>
</protein>
<dbReference type="EMBL" id="JAAALK010000287">
    <property type="protein sequence ID" value="KAG8058338.1"/>
    <property type="molecule type" value="Genomic_DNA"/>
</dbReference>
<reference evidence="1" key="2">
    <citation type="submission" date="2021-02" db="EMBL/GenBank/DDBJ databases">
        <authorList>
            <person name="Kimball J.A."/>
            <person name="Haas M.W."/>
            <person name="Macchietto M."/>
            <person name="Kono T."/>
            <person name="Duquette J."/>
            <person name="Shao M."/>
        </authorList>
    </citation>
    <scope>NUCLEOTIDE SEQUENCE</scope>
    <source>
        <tissue evidence="1">Fresh leaf tissue</tissue>
    </source>
</reference>
<evidence type="ECO:0000313" key="2">
    <source>
        <dbReference type="Proteomes" id="UP000729402"/>
    </source>
</evidence>
<dbReference type="AlphaFoldDB" id="A0A8J5VS30"/>
<evidence type="ECO:0000313" key="1">
    <source>
        <dbReference type="EMBL" id="KAG8058338.1"/>
    </source>
</evidence>